<evidence type="ECO:0000256" key="1">
    <source>
        <dbReference type="ARBA" id="ARBA00022839"/>
    </source>
</evidence>
<dbReference type="PANTHER" id="PTHR43694:SF1">
    <property type="entry name" value="RIBONUCLEASE J"/>
    <property type="match status" value="1"/>
</dbReference>
<evidence type="ECO:0000313" key="5">
    <source>
        <dbReference type="Proteomes" id="UP000622610"/>
    </source>
</evidence>
<dbReference type="SMART" id="SM00849">
    <property type="entry name" value="Lactamase_B"/>
    <property type="match status" value="1"/>
</dbReference>
<dbReference type="Gene3D" id="3.40.50.10710">
    <property type="entry name" value="Metallo-hydrolase/oxidoreductase"/>
    <property type="match status" value="1"/>
</dbReference>
<reference evidence="4" key="1">
    <citation type="journal article" date="2014" name="Int. J. Syst. Evol. Microbiol.">
        <title>Complete genome sequence of Corynebacterium casei LMG S-19264T (=DSM 44701T), isolated from a smear-ripened cheese.</title>
        <authorList>
            <consortium name="US DOE Joint Genome Institute (JGI-PGF)"/>
            <person name="Walter F."/>
            <person name="Albersmeier A."/>
            <person name="Kalinowski J."/>
            <person name="Ruckert C."/>
        </authorList>
    </citation>
    <scope>NUCLEOTIDE SEQUENCE</scope>
    <source>
        <strain evidence="4">CCM 8433</strain>
    </source>
</reference>
<dbReference type="SUPFAM" id="SSF56281">
    <property type="entry name" value="Metallo-hydrolase/oxidoreductase"/>
    <property type="match status" value="1"/>
</dbReference>
<proteinExistence type="predicted"/>
<dbReference type="PANTHER" id="PTHR43694">
    <property type="entry name" value="RIBONUCLEASE J"/>
    <property type="match status" value="1"/>
</dbReference>
<dbReference type="Proteomes" id="UP000622610">
    <property type="component" value="Unassembled WGS sequence"/>
</dbReference>
<dbReference type="Gene3D" id="3.60.15.10">
    <property type="entry name" value="Ribonuclease Z/Hydroxyacylglutathione hydrolase-like"/>
    <property type="match status" value="1"/>
</dbReference>
<dbReference type="InterPro" id="IPR042173">
    <property type="entry name" value="RNase_J_2"/>
</dbReference>
<evidence type="ECO:0000256" key="2">
    <source>
        <dbReference type="ARBA" id="ARBA00022884"/>
    </source>
</evidence>
<dbReference type="Pfam" id="PF12706">
    <property type="entry name" value="Lactamase_B_2"/>
    <property type="match status" value="1"/>
</dbReference>
<name>A0A917JCQ9_9ENTE</name>
<feature type="domain" description="Metallo-beta-lactamase" evidence="3">
    <location>
        <begin position="19"/>
        <end position="243"/>
    </location>
</feature>
<dbReference type="GO" id="GO:0003723">
    <property type="term" value="F:RNA binding"/>
    <property type="evidence" value="ECO:0007669"/>
    <property type="project" value="UniProtKB-KW"/>
</dbReference>
<gene>
    <name evidence="4" type="ORF">GCM10011482_00050</name>
</gene>
<keyword evidence="2" id="KW-0694">RNA-binding</keyword>
<dbReference type="AlphaFoldDB" id="A0A917JCQ9"/>
<dbReference type="CDD" id="cd07732">
    <property type="entry name" value="metallo-hydrolase-like_MBL-fold"/>
    <property type="match status" value="1"/>
</dbReference>
<keyword evidence="1" id="KW-0540">Nuclease</keyword>
<dbReference type="InterPro" id="IPR036866">
    <property type="entry name" value="RibonucZ/Hydroxyglut_hydro"/>
</dbReference>
<dbReference type="EMBL" id="BMDT01000001">
    <property type="protein sequence ID" value="GGI64351.1"/>
    <property type="molecule type" value="Genomic_DNA"/>
</dbReference>
<dbReference type="InterPro" id="IPR001279">
    <property type="entry name" value="Metallo-B-lactamas"/>
</dbReference>
<reference evidence="4" key="2">
    <citation type="submission" date="2020-09" db="EMBL/GenBank/DDBJ databases">
        <authorList>
            <person name="Sun Q."/>
            <person name="Sedlacek I."/>
        </authorList>
    </citation>
    <scope>NUCLEOTIDE SEQUENCE</scope>
    <source>
        <strain evidence="4">CCM 8433</strain>
    </source>
</reference>
<dbReference type="RefSeq" id="WP_188366215.1">
    <property type="nucleotide sequence ID" value="NZ_BMDT01000001.1"/>
</dbReference>
<organism evidence="4 5">
    <name type="scientific">Enterococcus alcedinis</name>
    <dbReference type="NCBI Taxonomy" id="1274384"/>
    <lineage>
        <taxon>Bacteria</taxon>
        <taxon>Bacillati</taxon>
        <taxon>Bacillota</taxon>
        <taxon>Bacilli</taxon>
        <taxon>Lactobacillales</taxon>
        <taxon>Enterococcaceae</taxon>
        <taxon>Enterococcus</taxon>
    </lineage>
</organism>
<evidence type="ECO:0000259" key="3">
    <source>
        <dbReference type="SMART" id="SM00849"/>
    </source>
</evidence>
<keyword evidence="5" id="KW-1185">Reference proteome</keyword>
<evidence type="ECO:0000313" key="4">
    <source>
        <dbReference type="EMBL" id="GGI64351.1"/>
    </source>
</evidence>
<sequence>MVLKDKTTITFHSGILTIGGTVIEVAYKDAHIFFDFGTEFRPELDLPNDELRTLLDNRLVPELKDLYDSRLEYSYQGTDTNDYQHTAVFLSHVHLDHSRMINYLDPKVPLYTMKESKAILNTLNQMGDFLIPSPFEAKNFTREMIGLNAHDIIEVGEISVEIVPVDHDAYGAAALLIRTPDHFITYTGDLRLHGHNVEDSLAFCNLAKHTDVLMMEGVSISFPEREEDGKQLKVLSETDLVQHFVKLVAENPERSLTFNGYPANVKRFEKIIEASPRTVVLEATMAALILEIFGTQVPYYYRNQASKIASLDTTLEISYETLLADRTQYIWQIVDNYEDLPKGGLYIHSDAQPLGDFDPKYALFLQALADNEIEFVRLACSGHAFPDDLDKIIALIEPKLLVPIHTLRPEKLENPYGERILPERGERIVL</sequence>
<keyword evidence="1" id="KW-0269">Exonuclease</keyword>
<keyword evidence="1" id="KW-0378">Hydrolase</keyword>
<dbReference type="GO" id="GO:0004527">
    <property type="term" value="F:exonuclease activity"/>
    <property type="evidence" value="ECO:0007669"/>
    <property type="project" value="UniProtKB-KW"/>
</dbReference>
<comment type="caution">
    <text evidence="4">The sequence shown here is derived from an EMBL/GenBank/DDBJ whole genome shotgun (WGS) entry which is preliminary data.</text>
</comment>
<protein>
    <submittedName>
        <fullName evidence="4">MBL fold metallo-hydrolase</fullName>
    </submittedName>
</protein>
<accession>A0A917JCQ9</accession>